<name>T1F0M3_HELRO</name>
<dbReference type="EnsemblMetazoa" id="HelroT168484">
    <property type="protein sequence ID" value="HelroP168484"/>
    <property type="gene ID" value="HelroG168484"/>
</dbReference>
<dbReference type="InParanoid" id="T1F0M3"/>
<dbReference type="AlphaFoldDB" id="T1F0M3"/>
<dbReference type="EMBL" id="AMQM01002978">
    <property type="status" value="NOT_ANNOTATED_CDS"/>
    <property type="molecule type" value="Genomic_DNA"/>
</dbReference>
<keyword evidence="3" id="KW-1185">Reference proteome</keyword>
<sequence>MQPKTLANMHAYFPLTTFSQHNRLQKHRKTVFIPIDISEIEIPYISMPTTLARYGKKNNTSGILHAADVYNMLVHQCTCAVQHINTCAHVCTYQTILNSEFGSFYPWIQF</sequence>
<evidence type="ECO:0000313" key="3">
    <source>
        <dbReference type="Proteomes" id="UP000015101"/>
    </source>
</evidence>
<gene>
    <name evidence="2" type="primary">20202373</name>
    <name evidence="1" type="ORF">HELRODRAFT_168484</name>
</gene>
<reference evidence="1 3" key="2">
    <citation type="journal article" date="2013" name="Nature">
        <title>Insights into bilaterian evolution from three spiralian genomes.</title>
        <authorList>
            <person name="Simakov O."/>
            <person name="Marletaz F."/>
            <person name="Cho S.J."/>
            <person name="Edsinger-Gonzales E."/>
            <person name="Havlak P."/>
            <person name="Hellsten U."/>
            <person name="Kuo D.H."/>
            <person name="Larsson T."/>
            <person name="Lv J."/>
            <person name="Arendt D."/>
            <person name="Savage R."/>
            <person name="Osoegawa K."/>
            <person name="de Jong P."/>
            <person name="Grimwood J."/>
            <person name="Chapman J.A."/>
            <person name="Shapiro H."/>
            <person name="Aerts A."/>
            <person name="Otillar R.P."/>
            <person name="Terry A.Y."/>
            <person name="Boore J.L."/>
            <person name="Grigoriev I.V."/>
            <person name="Lindberg D.R."/>
            <person name="Seaver E.C."/>
            <person name="Weisblat D.A."/>
            <person name="Putnam N.H."/>
            <person name="Rokhsar D.S."/>
        </authorList>
    </citation>
    <scope>NUCLEOTIDE SEQUENCE</scope>
</reference>
<reference evidence="3" key="1">
    <citation type="submission" date="2012-12" db="EMBL/GenBank/DDBJ databases">
        <authorList>
            <person name="Hellsten U."/>
            <person name="Grimwood J."/>
            <person name="Chapman J.A."/>
            <person name="Shapiro H."/>
            <person name="Aerts A."/>
            <person name="Otillar R.P."/>
            <person name="Terry A.Y."/>
            <person name="Boore J.L."/>
            <person name="Simakov O."/>
            <person name="Marletaz F."/>
            <person name="Cho S.-J."/>
            <person name="Edsinger-Gonzales E."/>
            <person name="Havlak P."/>
            <person name="Kuo D.-H."/>
            <person name="Larsson T."/>
            <person name="Lv J."/>
            <person name="Arendt D."/>
            <person name="Savage R."/>
            <person name="Osoegawa K."/>
            <person name="de Jong P."/>
            <person name="Lindberg D.R."/>
            <person name="Seaver E.C."/>
            <person name="Weisblat D.A."/>
            <person name="Putnam N.H."/>
            <person name="Grigoriev I.V."/>
            <person name="Rokhsar D.S."/>
        </authorList>
    </citation>
    <scope>NUCLEOTIDE SEQUENCE</scope>
</reference>
<protein>
    <submittedName>
        <fullName evidence="1 2">Uncharacterized protein</fullName>
    </submittedName>
</protein>
<dbReference type="HOGENOM" id="CLU_2173681_0_0_1"/>
<proteinExistence type="predicted"/>
<dbReference type="EMBL" id="KB095959">
    <property type="protein sequence ID" value="ESO09491.1"/>
    <property type="molecule type" value="Genomic_DNA"/>
</dbReference>
<dbReference type="RefSeq" id="XP_009012584.1">
    <property type="nucleotide sequence ID" value="XM_009014336.1"/>
</dbReference>
<organism evidence="2 3">
    <name type="scientific">Helobdella robusta</name>
    <name type="common">Californian leech</name>
    <dbReference type="NCBI Taxonomy" id="6412"/>
    <lineage>
        <taxon>Eukaryota</taxon>
        <taxon>Metazoa</taxon>
        <taxon>Spiralia</taxon>
        <taxon>Lophotrochozoa</taxon>
        <taxon>Annelida</taxon>
        <taxon>Clitellata</taxon>
        <taxon>Hirudinea</taxon>
        <taxon>Rhynchobdellida</taxon>
        <taxon>Glossiphoniidae</taxon>
        <taxon>Helobdella</taxon>
    </lineage>
</organism>
<dbReference type="GeneID" id="20202373"/>
<reference evidence="2" key="3">
    <citation type="submission" date="2015-06" db="UniProtKB">
        <authorList>
            <consortium name="EnsemblMetazoa"/>
        </authorList>
    </citation>
    <scope>IDENTIFICATION</scope>
</reference>
<evidence type="ECO:0000313" key="2">
    <source>
        <dbReference type="EnsemblMetazoa" id="HelroP168484"/>
    </source>
</evidence>
<dbReference type="KEGG" id="hro:HELRODRAFT_168484"/>
<accession>T1F0M3</accession>
<dbReference type="CTD" id="20202373"/>
<dbReference type="Proteomes" id="UP000015101">
    <property type="component" value="Unassembled WGS sequence"/>
</dbReference>
<evidence type="ECO:0000313" key="1">
    <source>
        <dbReference type="EMBL" id="ESO09491.1"/>
    </source>
</evidence>